<evidence type="ECO:0000256" key="3">
    <source>
        <dbReference type="ARBA" id="ARBA00022723"/>
    </source>
</evidence>
<feature type="site" description="Contributes to substrate recognition" evidence="10">
    <location>
        <position position="114"/>
    </location>
</feature>
<keyword evidence="4 7" id="KW-0378">Hydrolase</keyword>
<evidence type="ECO:0000256" key="8">
    <source>
        <dbReference type="PIRSR" id="PIRSR004682-1"/>
    </source>
</evidence>
<feature type="binding site" evidence="9">
    <location>
        <position position="141"/>
    </location>
    <ligand>
        <name>substrate</name>
    </ligand>
</feature>
<comment type="caution">
    <text evidence="12">The sequence shown here is derived from an EMBL/GenBank/DDBJ whole genome shotgun (WGS) entry which is preliminary data.</text>
</comment>
<dbReference type="InterPro" id="IPR006549">
    <property type="entry name" value="HAD-SF_hydro_IIIA"/>
</dbReference>
<dbReference type="GO" id="GO:0005975">
    <property type="term" value="P:carbohydrate metabolic process"/>
    <property type="evidence" value="ECO:0007669"/>
    <property type="project" value="InterPro"/>
</dbReference>
<dbReference type="STRING" id="1150626.PHAMO_280073"/>
<dbReference type="NCBIfam" id="TIGR01662">
    <property type="entry name" value="HAD-SF-IIIA"/>
    <property type="match status" value="1"/>
</dbReference>
<feature type="active site" description="Proton donor" evidence="8">
    <location>
        <position position="24"/>
    </location>
</feature>
<evidence type="ECO:0000256" key="6">
    <source>
        <dbReference type="ARBA" id="ARBA00031828"/>
    </source>
</evidence>
<feature type="binding site" evidence="11">
    <location>
        <position position="140"/>
    </location>
    <ligand>
        <name>Mg(2+)</name>
        <dbReference type="ChEBI" id="CHEBI:18420"/>
    </ligand>
</feature>
<gene>
    <name evidence="12" type="ORF">PHAMO_280073</name>
</gene>
<feature type="active site" description="Nucleophile" evidence="8">
    <location>
        <position position="22"/>
    </location>
</feature>
<feature type="site" description="Stabilizes the phosphoryl group" evidence="10">
    <location>
        <position position="64"/>
    </location>
</feature>
<feature type="binding site" evidence="9">
    <location>
        <begin position="64"/>
        <end position="67"/>
    </location>
    <ligand>
        <name>substrate</name>
    </ligand>
</feature>
<keyword evidence="11" id="KW-0460">Magnesium</keyword>
<dbReference type="Proteomes" id="UP000004169">
    <property type="component" value="Unassembled WGS sequence"/>
</dbReference>
<reference evidence="12 13" key="1">
    <citation type="journal article" date="2012" name="J. Bacteriol.">
        <title>Draft Genome Sequence of the Purple Photosynthetic Bacterium Phaeospirillum molischianum DSM120, a Particularly Versatile Bacterium.</title>
        <authorList>
            <person name="Duquesne K."/>
            <person name="Prima V."/>
            <person name="Ji B."/>
            <person name="Rouy Z."/>
            <person name="Medigue C."/>
            <person name="Talla E."/>
            <person name="Sturgis J.N."/>
        </authorList>
    </citation>
    <scope>NUCLEOTIDE SEQUENCE [LARGE SCALE GENOMIC DNA]</scope>
    <source>
        <strain evidence="13">DSM120</strain>
    </source>
</reference>
<dbReference type="CDD" id="cd07503">
    <property type="entry name" value="HAD_HisB-N"/>
    <property type="match status" value="1"/>
</dbReference>
<dbReference type="RefSeq" id="WP_002728718.1">
    <property type="nucleotide sequence ID" value="NZ_CAHP01000021.1"/>
</dbReference>
<dbReference type="NCBIfam" id="TIGR01656">
    <property type="entry name" value="Histidinol-ppas"/>
    <property type="match status" value="1"/>
</dbReference>
<dbReference type="eggNOG" id="COG0241">
    <property type="taxonomic scope" value="Bacteria"/>
</dbReference>
<keyword evidence="13" id="KW-1185">Reference proteome</keyword>
<protein>
    <recommendedName>
        <fullName evidence="6 7">D,D-heptose 1,7-bisphosphate phosphatase</fullName>
        <ecNumber evidence="7">3.1.3.-</ecNumber>
    </recommendedName>
</protein>
<dbReference type="SUPFAM" id="SSF56784">
    <property type="entry name" value="HAD-like"/>
    <property type="match status" value="1"/>
</dbReference>
<feature type="binding site" evidence="9">
    <location>
        <begin position="114"/>
        <end position="115"/>
    </location>
    <ligand>
        <name>substrate</name>
    </ligand>
</feature>
<dbReference type="InterPro" id="IPR006543">
    <property type="entry name" value="Histidinol-phos"/>
</dbReference>
<proteinExistence type="inferred from homology"/>
<feature type="binding site" evidence="11">
    <location>
        <position position="24"/>
    </location>
    <ligand>
        <name>Mg(2+)</name>
        <dbReference type="ChEBI" id="CHEBI:18420"/>
    </ligand>
</feature>
<name>H8FT51_MAGML</name>
<evidence type="ECO:0000256" key="10">
    <source>
        <dbReference type="PIRSR" id="PIRSR004682-3"/>
    </source>
</evidence>
<dbReference type="Pfam" id="PF13242">
    <property type="entry name" value="Hydrolase_like"/>
    <property type="match status" value="1"/>
</dbReference>
<dbReference type="GO" id="GO:0046872">
    <property type="term" value="F:metal ion binding"/>
    <property type="evidence" value="ECO:0007669"/>
    <property type="project" value="UniProtKB-KW"/>
</dbReference>
<feature type="binding site" evidence="11">
    <location>
        <position position="113"/>
    </location>
    <ligand>
        <name>Zn(2+)</name>
        <dbReference type="ChEBI" id="CHEBI:29105"/>
    </ligand>
</feature>
<evidence type="ECO:0000256" key="2">
    <source>
        <dbReference type="ARBA" id="ARBA00022490"/>
    </source>
</evidence>
<feature type="binding site" evidence="9">
    <location>
        <begin position="30"/>
        <end position="33"/>
    </location>
    <ligand>
        <name>substrate</name>
    </ligand>
</feature>
<dbReference type="EMBL" id="CAHP01000021">
    <property type="protein sequence ID" value="CCG41539.1"/>
    <property type="molecule type" value="Genomic_DNA"/>
</dbReference>
<sequence>MPSSPPVCAGSKTMGRRFVLIDRDGTLNVEKHYLSDPDQLELYPGAAVAVRRLNELGLGVVVVTNQSGIARGYFDLTRLAEIHRRLDALLAAEGAHIDGLYLCPHGPNEACDCRKPRPGMIRQAVADHCFDPAQAFVIGDKEVDIELGHGVGAISFLVRTGHGMSAVETTRADYVVADLPAAVAEIERLIG</sequence>
<feature type="binding site" evidence="9">
    <location>
        <begin position="22"/>
        <end position="24"/>
    </location>
    <ligand>
        <name>substrate</name>
    </ligand>
</feature>
<comment type="cofactor">
    <cofactor evidence="11">
        <name>Mg(2+)</name>
        <dbReference type="ChEBI" id="CHEBI:18420"/>
    </cofactor>
</comment>
<organism evidence="12 13">
    <name type="scientific">Magnetospirillum molischianum DSM 120</name>
    <dbReference type="NCBI Taxonomy" id="1150626"/>
    <lineage>
        <taxon>Bacteria</taxon>
        <taxon>Pseudomonadati</taxon>
        <taxon>Pseudomonadota</taxon>
        <taxon>Alphaproteobacteria</taxon>
        <taxon>Rhodospirillales</taxon>
        <taxon>Rhodospirillaceae</taxon>
        <taxon>Magnetospirillum</taxon>
    </lineage>
</organism>
<feature type="binding site" evidence="11">
    <location>
        <position position="141"/>
    </location>
    <ligand>
        <name>Mg(2+)</name>
        <dbReference type="ChEBI" id="CHEBI:18420"/>
    </ligand>
</feature>
<dbReference type="PIRSF" id="PIRSF004682">
    <property type="entry name" value="GmhB"/>
    <property type="match status" value="1"/>
</dbReference>
<comment type="cofactor">
    <cofactor evidence="11">
        <name>Zn(2+)</name>
        <dbReference type="ChEBI" id="CHEBI:29105"/>
    </cofactor>
</comment>
<comment type="similarity">
    <text evidence="7">Belongs to the gmhB family.</text>
</comment>
<feature type="binding site" evidence="11">
    <location>
        <position position="103"/>
    </location>
    <ligand>
        <name>Zn(2+)</name>
        <dbReference type="ChEBI" id="CHEBI:29105"/>
    </ligand>
</feature>
<dbReference type="AlphaFoldDB" id="H8FT51"/>
<keyword evidence="11" id="KW-0862">Zinc</keyword>
<keyword evidence="3 11" id="KW-0479">Metal-binding</keyword>
<keyword evidence="2 7" id="KW-0963">Cytoplasm</keyword>
<dbReference type="GO" id="GO:0005737">
    <property type="term" value="C:cytoplasm"/>
    <property type="evidence" value="ECO:0007669"/>
    <property type="project" value="UniProtKB-SubCell"/>
</dbReference>
<feature type="binding site" evidence="11">
    <location>
        <position position="22"/>
    </location>
    <ligand>
        <name>Mg(2+)</name>
        <dbReference type="ChEBI" id="CHEBI:18420"/>
    </ligand>
</feature>
<evidence type="ECO:0000256" key="4">
    <source>
        <dbReference type="ARBA" id="ARBA00022801"/>
    </source>
</evidence>
<evidence type="ECO:0000256" key="9">
    <source>
        <dbReference type="PIRSR" id="PIRSR004682-2"/>
    </source>
</evidence>
<feature type="site" description="Stabilizes the phosphoryl group" evidence="10">
    <location>
        <position position="115"/>
    </location>
</feature>
<dbReference type="Gene3D" id="3.40.50.1000">
    <property type="entry name" value="HAD superfamily/HAD-like"/>
    <property type="match status" value="1"/>
</dbReference>
<keyword evidence="5 7" id="KW-0119">Carbohydrate metabolism</keyword>
<dbReference type="InterPro" id="IPR036412">
    <property type="entry name" value="HAD-like_sf"/>
</dbReference>
<accession>H8FT51</accession>
<evidence type="ECO:0000256" key="7">
    <source>
        <dbReference type="PIRNR" id="PIRNR004682"/>
    </source>
</evidence>
<feature type="binding site" evidence="11">
    <location>
        <position position="105"/>
    </location>
    <ligand>
        <name>Zn(2+)</name>
        <dbReference type="ChEBI" id="CHEBI:29105"/>
    </ligand>
</feature>
<comment type="subcellular location">
    <subcellularLocation>
        <location evidence="1 7">Cytoplasm</location>
    </subcellularLocation>
</comment>
<evidence type="ECO:0000313" key="13">
    <source>
        <dbReference type="Proteomes" id="UP000004169"/>
    </source>
</evidence>
<dbReference type="EC" id="3.1.3.-" evidence="7"/>
<feature type="binding site" evidence="11">
    <location>
        <position position="111"/>
    </location>
    <ligand>
        <name>Zn(2+)</name>
        <dbReference type="ChEBI" id="CHEBI:29105"/>
    </ligand>
</feature>
<dbReference type="PANTHER" id="PTHR42891">
    <property type="entry name" value="D-GLYCERO-BETA-D-MANNO-HEPTOSE-1,7-BISPHOSPHATE 7-PHOSPHATASE"/>
    <property type="match status" value="1"/>
</dbReference>
<dbReference type="PANTHER" id="PTHR42891:SF1">
    <property type="entry name" value="D-GLYCERO-BETA-D-MANNO-HEPTOSE-1,7-BISPHOSPHATE 7-PHOSPHATASE"/>
    <property type="match status" value="1"/>
</dbReference>
<evidence type="ECO:0000256" key="5">
    <source>
        <dbReference type="ARBA" id="ARBA00023277"/>
    </source>
</evidence>
<evidence type="ECO:0000313" key="12">
    <source>
        <dbReference type="EMBL" id="CCG41539.1"/>
    </source>
</evidence>
<evidence type="ECO:0000256" key="11">
    <source>
        <dbReference type="PIRSR" id="PIRSR004682-4"/>
    </source>
</evidence>
<dbReference type="InterPro" id="IPR004446">
    <property type="entry name" value="Heptose_bisP_phosphatase"/>
</dbReference>
<dbReference type="InterPro" id="IPR023214">
    <property type="entry name" value="HAD_sf"/>
</dbReference>
<evidence type="ECO:0000256" key="1">
    <source>
        <dbReference type="ARBA" id="ARBA00004496"/>
    </source>
</evidence>
<dbReference type="GO" id="GO:0016791">
    <property type="term" value="F:phosphatase activity"/>
    <property type="evidence" value="ECO:0007669"/>
    <property type="project" value="InterPro"/>
</dbReference>